<dbReference type="PANTHER" id="PTHR46411:SF3">
    <property type="entry name" value="AAA+ ATPASE DOMAIN-CONTAINING PROTEIN"/>
    <property type="match status" value="1"/>
</dbReference>
<sequence length="759" mass="85874">MPAPMSEEERQRISGNSALKRAESGFRRAPLPRSSTTPGAIVSAMEITQPGSSAKLLAAKDGDTKKSKRSKKKAKKDKKKEGEAEEQKDGETETEQPKPKMEVTVKHLEKRFDDQGHRYLTEPGSEPPKKATEDKWANYILCEITHFNWEQKVCQRSLQVKSKHLKAVLRKVIGDQYPGVSFRTVAIKLSFPLNSLYHYLEELKAELEVMKKASAADTEKKEETNGGANEKPKNPEEEKLSKEDAEEAIAHLEYLVNYLEIEFDEVIKDVANLLPQGLISYEILWTIFKPGRAIYARSHHDQQRCLQFERGDYINGNEPHYSLDVKYVDYDGKYFGMTQTTVPILPFEGTMKITSLAAFPLEYHPKKDAVSKFLIERGRRFEGLKGYHYMEYTGVGLGETIRCGRAQYSIKGRVMCDKATYNRINPDRGIMIVPLPGQAPQSEDGENLFMKNNCELPTTKPLTDEQCLLASFLISGFALSEKKWVDFYIDNLSPIQWNENAFDQLVLPPSQKSLVRALVESHVRDLDGFDDIIKGKGKGFISILHGPPGVGKTLTAESVAEHTRRPLYAVSSGELGVNPKDLEDNLSRILDVATQWKAVLLLDEADVFLETRSLHDLTRNSLVSIFLRLLEYYQGILFLTSNRVTTFDEAFQSRIHVALKYNKLDRDARMQVWKNFMNFDDLKGGKELLESVIDRELNGRQIKNCVRTARSLAESEGKKVDLSHLMVVLDIQQRFENDFGGLITGAVTNGISDTSNGKM</sequence>
<proteinExistence type="predicted"/>
<dbReference type="AlphaFoldDB" id="A0A3N4KNN5"/>
<feature type="compositionally biased region" description="Basic residues" evidence="1">
    <location>
        <begin position="66"/>
        <end position="78"/>
    </location>
</feature>
<dbReference type="Pfam" id="PF22942">
    <property type="entry name" value="DUF7025"/>
    <property type="match status" value="1"/>
</dbReference>
<dbReference type="CDD" id="cd19481">
    <property type="entry name" value="RecA-like_protease"/>
    <property type="match status" value="1"/>
</dbReference>
<dbReference type="PANTHER" id="PTHR46411">
    <property type="entry name" value="FAMILY ATPASE, PUTATIVE-RELATED"/>
    <property type="match status" value="1"/>
</dbReference>
<dbReference type="InterPro" id="IPR003959">
    <property type="entry name" value="ATPase_AAA_core"/>
</dbReference>
<dbReference type="InParanoid" id="A0A3N4KNN5"/>
<feature type="compositionally biased region" description="Basic and acidic residues" evidence="1">
    <location>
        <begin position="79"/>
        <end position="102"/>
    </location>
</feature>
<keyword evidence="4" id="KW-1185">Reference proteome</keyword>
<evidence type="ECO:0000313" key="3">
    <source>
        <dbReference type="EMBL" id="RPB12046.1"/>
    </source>
</evidence>
<name>A0A3N4KNN5_9PEZI</name>
<feature type="domain" description="AAA+ ATPase" evidence="2">
    <location>
        <begin position="538"/>
        <end position="665"/>
    </location>
</feature>
<dbReference type="Gene3D" id="3.40.50.300">
    <property type="entry name" value="P-loop containing nucleotide triphosphate hydrolases"/>
    <property type="match status" value="1"/>
</dbReference>
<dbReference type="InterPro" id="IPR027417">
    <property type="entry name" value="P-loop_NTPase"/>
</dbReference>
<evidence type="ECO:0000256" key="1">
    <source>
        <dbReference type="SAM" id="MobiDB-lite"/>
    </source>
</evidence>
<dbReference type="EMBL" id="ML119131">
    <property type="protein sequence ID" value="RPB12046.1"/>
    <property type="molecule type" value="Genomic_DNA"/>
</dbReference>
<dbReference type="GO" id="GO:0005524">
    <property type="term" value="F:ATP binding"/>
    <property type="evidence" value="ECO:0007669"/>
    <property type="project" value="InterPro"/>
</dbReference>
<evidence type="ECO:0000259" key="2">
    <source>
        <dbReference type="SMART" id="SM00382"/>
    </source>
</evidence>
<gene>
    <name evidence="3" type="ORF">P167DRAFT_507049</name>
</gene>
<dbReference type="OrthoDB" id="10042665at2759"/>
<dbReference type="SMART" id="SM00382">
    <property type="entry name" value="AAA"/>
    <property type="match status" value="1"/>
</dbReference>
<evidence type="ECO:0000313" key="4">
    <source>
        <dbReference type="Proteomes" id="UP000277580"/>
    </source>
</evidence>
<protein>
    <submittedName>
        <fullName evidence="3">P-loop containing nucleoside triphosphate hydrolase protein</fullName>
    </submittedName>
</protein>
<reference evidence="3 4" key="1">
    <citation type="journal article" date="2018" name="Nat. Ecol. Evol.">
        <title>Pezizomycetes genomes reveal the molecular basis of ectomycorrhizal truffle lifestyle.</title>
        <authorList>
            <person name="Murat C."/>
            <person name="Payen T."/>
            <person name="Noel B."/>
            <person name="Kuo A."/>
            <person name="Morin E."/>
            <person name="Chen J."/>
            <person name="Kohler A."/>
            <person name="Krizsan K."/>
            <person name="Balestrini R."/>
            <person name="Da Silva C."/>
            <person name="Montanini B."/>
            <person name="Hainaut M."/>
            <person name="Levati E."/>
            <person name="Barry K.W."/>
            <person name="Belfiori B."/>
            <person name="Cichocki N."/>
            <person name="Clum A."/>
            <person name="Dockter R.B."/>
            <person name="Fauchery L."/>
            <person name="Guy J."/>
            <person name="Iotti M."/>
            <person name="Le Tacon F."/>
            <person name="Lindquist E.A."/>
            <person name="Lipzen A."/>
            <person name="Malagnac F."/>
            <person name="Mello A."/>
            <person name="Molinier V."/>
            <person name="Miyauchi S."/>
            <person name="Poulain J."/>
            <person name="Riccioni C."/>
            <person name="Rubini A."/>
            <person name="Sitrit Y."/>
            <person name="Splivallo R."/>
            <person name="Traeger S."/>
            <person name="Wang M."/>
            <person name="Zifcakova L."/>
            <person name="Wipf D."/>
            <person name="Zambonelli A."/>
            <person name="Paolocci F."/>
            <person name="Nowrousian M."/>
            <person name="Ottonello S."/>
            <person name="Baldrian P."/>
            <person name="Spatafora J.W."/>
            <person name="Henrissat B."/>
            <person name="Nagy L.G."/>
            <person name="Aury J.M."/>
            <person name="Wincker P."/>
            <person name="Grigoriev I.V."/>
            <person name="Bonfante P."/>
            <person name="Martin F.M."/>
        </authorList>
    </citation>
    <scope>NUCLEOTIDE SEQUENCE [LARGE SCALE GENOMIC DNA]</scope>
    <source>
        <strain evidence="3 4">CCBAS932</strain>
    </source>
</reference>
<organism evidence="3 4">
    <name type="scientific">Morchella conica CCBAS932</name>
    <dbReference type="NCBI Taxonomy" id="1392247"/>
    <lineage>
        <taxon>Eukaryota</taxon>
        <taxon>Fungi</taxon>
        <taxon>Dikarya</taxon>
        <taxon>Ascomycota</taxon>
        <taxon>Pezizomycotina</taxon>
        <taxon>Pezizomycetes</taxon>
        <taxon>Pezizales</taxon>
        <taxon>Morchellaceae</taxon>
        <taxon>Morchella</taxon>
    </lineage>
</organism>
<feature type="region of interest" description="Disordered" evidence="1">
    <location>
        <begin position="1"/>
        <end position="102"/>
    </location>
</feature>
<dbReference type="Proteomes" id="UP000277580">
    <property type="component" value="Unassembled WGS sequence"/>
</dbReference>
<keyword evidence="3" id="KW-0378">Hydrolase</keyword>
<dbReference type="InterPro" id="IPR003593">
    <property type="entry name" value="AAA+_ATPase"/>
</dbReference>
<dbReference type="GO" id="GO:0016887">
    <property type="term" value="F:ATP hydrolysis activity"/>
    <property type="evidence" value="ECO:0007669"/>
    <property type="project" value="InterPro"/>
</dbReference>
<accession>A0A3N4KNN5</accession>
<dbReference type="STRING" id="1392247.A0A3N4KNN5"/>
<feature type="compositionally biased region" description="Basic and acidic residues" evidence="1">
    <location>
        <begin position="217"/>
        <end position="242"/>
    </location>
</feature>
<dbReference type="SUPFAM" id="SSF52540">
    <property type="entry name" value="P-loop containing nucleoside triphosphate hydrolases"/>
    <property type="match status" value="1"/>
</dbReference>
<feature type="region of interest" description="Disordered" evidence="1">
    <location>
        <begin position="215"/>
        <end position="242"/>
    </location>
</feature>
<dbReference type="Pfam" id="PF00004">
    <property type="entry name" value="AAA"/>
    <property type="match status" value="1"/>
</dbReference>
<dbReference type="InterPro" id="IPR054289">
    <property type="entry name" value="DUF7025"/>
</dbReference>